<accession>A0A2Z5N2U4</accession>
<sequence length="146" mass="15658">MNPMVAKLLAFGAAALVAWGGVRYVQSLRADVSDAQQAARAARDQVTARDQTIARLEANARSNAELQRRLDTTRTQIGTAQARIEAATRRILNETPESRAWADTVLPADIARLQASPDLTGACDYLQRMPAGNAVRVACDGAANEP</sequence>
<reference evidence="2 3" key="1">
    <citation type="journal article" date="2018" name="ISME J.">
        <title>Involvement of Burkholderiaceae and sulfurous volatiles in disease-suppressive soils.</title>
        <authorList>
            <person name="Carrion V.J."/>
            <person name="Cordovez V."/>
            <person name="Tyc O."/>
            <person name="Etalo D.W."/>
            <person name="de Bruijn I."/>
            <person name="de Jager V.C."/>
            <person name="Medema M.H."/>
            <person name="Eberl L."/>
            <person name="Raaijmakers J.M."/>
        </authorList>
    </citation>
    <scope>NUCLEOTIDE SEQUENCE [LARGE SCALE GENOMIC DNA]</scope>
    <source>
        <strain evidence="3">mHSR5</strain>
    </source>
</reference>
<evidence type="ECO:0000256" key="1">
    <source>
        <dbReference type="SAM" id="Coils"/>
    </source>
</evidence>
<protein>
    <submittedName>
        <fullName evidence="2">Protein lysB</fullName>
    </submittedName>
</protein>
<dbReference type="AlphaFoldDB" id="A0A2Z5N2U4"/>
<proteinExistence type="predicted"/>
<dbReference type="EMBL" id="CP024903">
    <property type="protein sequence ID" value="AXF23500.1"/>
    <property type="molecule type" value="Genomic_DNA"/>
</dbReference>
<gene>
    <name evidence="2" type="ORF">CUJ89_24100</name>
</gene>
<feature type="coiled-coil region" evidence="1">
    <location>
        <begin position="25"/>
        <end position="83"/>
    </location>
</feature>
<dbReference type="Proteomes" id="UP000253104">
    <property type="component" value="Chromosome mHSR5_B"/>
</dbReference>
<dbReference type="RefSeq" id="WP_114179908.1">
    <property type="nucleotide sequence ID" value="NZ_CP024903.1"/>
</dbReference>
<evidence type="ECO:0000313" key="2">
    <source>
        <dbReference type="EMBL" id="AXF23500.1"/>
    </source>
</evidence>
<name>A0A2Z5N2U4_BURPY</name>
<dbReference type="OrthoDB" id="8658549at2"/>
<evidence type="ECO:0000313" key="3">
    <source>
        <dbReference type="Proteomes" id="UP000253104"/>
    </source>
</evidence>
<organism evidence="2 3">
    <name type="scientific">Burkholderia pyrrocinia</name>
    <name type="common">Pseudomonas pyrrocinia</name>
    <dbReference type="NCBI Taxonomy" id="60550"/>
    <lineage>
        <taxon>Bacteria</taxon>
        <taxon>Pseudomonadati</taxon>
        <taxon>Pseudomonadota</taxon>
        <taxon>Betaproteobacteria</taxon>
        <taxon>Burkholderiales</taxon>
        <taxon>Burkholderiaceae</taxon>
        <taxon>Burkholderia</taxon>
        <taxon>Burkholderia cepacia complex</taxon>
    </lineage>
</organism>
<keyword evidence="1" id="KW-0175">Coiled coil</keyword>